<protein>
    <submittedName>
        <fullName evidence="1">Uncharacterized protein</fullName>
    </submittedName>
</protein>
<sequence length="34" mass="3348">MSIAKVHNAAVALVGAFLVASLFVSAAVPVLPIA</sequence>
<dbReference type="EMBL" id="BBQY01000022">
    <property type="protein sequence ID" value="GBH32016.1"/>
    <property type="molecule type" value="Genomic_DNA"/>
</dbReference>
<dbReference type="Proteomes" id="UP000290975">
    <property type="component" value="Unassembled WGS sequence"/>
</dbReference>
<dbReference type="STRING" id="1192759.GCA_000277525_00257"/>
<dbReference type="AlphaFoldDB" id="A0A401J5U4"/>
<organism evidence="1 2">
    <name type="scientific">Sphingobium xenophagum</name>
    <dbReference type="NCBI Taxonomy" id="121428"/>
    <lineage>
        <taxon>Bacteria</taxon>
        <taxon>Pseudomonadati</taxon>
        <taxon>Pseudomonadota</taxon>
        <taxon>Alphaproteobacteria</taxon>
        <taxon>Sphingomonadales</taxon>
        <taxon>Sphingomonadaceae</taxon>
        <taxon>Sphingobium</taxon>
    </lineage>
</organism>
<accession>A0A401J5U4</accession>
<keyword evidence="2" id="KW-1185">Reference proteome</keyword>
<evidence type="ECO:0000313" key="1">
    <source>
        <dbReference type="EMBL" id="GBH32016.1"/>
    </source>
</evidence>
<name>A0A401J5U4_SPHXE</name>
<gene>
    <name evidence="1" type="ORF">MBESOW_P3277</name>
</gene>
<evidence type="ECO:0000313" key="2">
    <source>
        <dbReference type="Proteomes" id="UP000290975"/>
    </source>
</evidence>
<reference evidence="1 2" key="1">
    <citation type="submission" date="2014-12" db="EMBL/GenBank/DDBJ databases">
        <title>Whole genome sequencing of Sphingobium xenophagum OW59.</title>
        <authorList>
            <person name="Ohta Y."/>
            <person name="Nishi S."/>
            <person name="Hatada Y."/>
        </authorList>
    </citation>
    <scope>NUCLEOTIDE SEQUENCE [LARGE SCALE GENOMIC DNA]</scope>
    <source>
        <strain evidence="1 2">OW59</strain>
    </source>
</reference>
<proteinExistence type="predicted"/>
<comment type="caution">
    <text evidence="1">The sequence shown here is derived from an EMBL/GenBank/DDBJ whole genome shotgun (WGS) entry which is preliminary data.</text>
</comment>